<keyword evidence="5 9" id="KW-0808">Transferase</keyword>
<evidence type="ECO:0000256" key="9">
    <source>
        <dbReference type="RuleBase" id="RU003960"/>
    </source>
</evidence>
<evidence type="ECO:0000313" key="11">
    <source>
        <dbReference type="EMBL" id="ETT86316.1"/>
    </source>
</evidence>
<dbReference type="GO" id="GO:0019354">
    <property type="term" value="P:siroheme biosynthetic process"/>
    <property type="evidence" value="ECO:0007669"/>
    <property type="project" value="InterPro"/>
</dbReference>
<dbReference type="Proteomes" id="UP000019062">
    <property type="component" value="Unassembled WGS sequence"/>
</dbReference>
<evidence type="ECO:0000256" key="6">
    <source>
        <dbReference type="ARBA" id="ARBA00022691"/>
    </source>
</evidence>
<dbReference type="GO" id="GO:0032259">
    <property type="term" value="P:methylation"/>
    <property type="evidence" value="ECO:0007669"/>
    <property type="project" value="UniProtKB-KW"/>
</dbReference>
<protein>
    <recommendedName>
        <fullName evidence="3">Uroporphyrinogen-III C-methyltransferase</fullName>
        <ecNumber evidence="2">2.1.1.107</ecNumber>
    </recommendedName>
    <alternativeName>
        <fullName evidence="8">Uroporphyrinogen III methylase</fullName>
    </alternativeName>
</protein>
<proteinExistence type="inferred from homology"/>
<name>W4F2L5_9BACL</name>
<organism evidence="11 12">
    <name type="scientific">Viridibacillus arenosi FSL R5-213</name>
    <dbReference type="NCBI Taxonomy" id="1227360"/>
    <lineage>
        <taxon>Bacteria</taxon>
        <taxon>Bacillati</taxon>
        <taxon>Bacillota</taxon>
        <taxon>Bacilli</taxon>
        <taxon>Bacillales</taxon>
        <taxon>Caryophanaceae</taxon>
        <taxon>Viridibacillus</taxon>
    </lineage>
</organism>
<dbReference type="FunFam" id="3.40.1010.10:FF:000001">
    <property type="entry name" value="Siroheme synthase"/>
    <property type="match status" value="1"/>
</dbReference>
<evidence type="ECO:0000313" key="12">
    <source>
        <dbReference type="Proteomes" id="UP000019062"/>
    </source>
</evidence>
<dbReference type="NCBIfam" id="TIGR01469">
    <property type="entry name" value="cobA_cysG_Cterm"/>
    <property type="match status" value="1"/>
</dbReference>
<evidence type="ECO:0000256" key="2">
    <source>
        <dbReference type="ARBA" id="ARBA00012162"/>
    </source>
</evidence>
<dbReference type="InterPro" id="IPR014777">
    <property type="entry name" value="4pyrrole_Mease_sub1"/>
</dbReference>
<sequence>MAVGKVYLVGAGPGDPRLITVYGLECIQKADVIAYDRLVNPKLLEHAKKDAELIFCGKSPGKHHLIQDQIHDLLVSKALEGKTVTRLKGGDPCVFGRGAEEAEVLAEQGIEYEIIPGITAGIAAPAYAGIPVTHREYASSFAIVTGHGREDKGQDHLNWDALAKGIDTIAFYMSVGNLAYISSQLIAHGKDVKTPVAVIEWGTTDQQRTLTGTLENIHDLVVSEGYHNPSMVLVGEVVQMRDKIKWYEKQLSAVVL</sequence>
<accession>W4F2L5</accession>
<dbReference type="RefSeq" id="WP_038181527.1">
    <property type="nucleotide sequence ID" value="NZ_ASQA01000013.1"/>
</dbReference>
<dbReference type="Pfam" id="PF00590">
    <property type="entry name" value="TP_methylase"/>
    <property type="match status" value="1"/>
</dbReference>
<evidence type="ECO:0000256" key="7">
    <source>
        <dbReference type="ARBA" id="ARBA00023244"/>
    </source>
</evidence>
<dbReference type="InterPro" id="IPR050161">
    <property type="entry name" value="Siro_Cobalamin_biosynth"/>
</dbReference>
<gene>
    <name evidence="11" type="ORF">C176_06377</name>
</gene>
<evidence type="ECO:0000256" key="1">
    <source>
        <dbReference type="ARBA" id="ARBA00005879"/>
    </source>
</evidence>
<dbReference type="FunFam" id="3.30.950.10:FF:000001">
    <property type="entry name" value="Siroheme synthase"/>
    <property type="match status" value="1"/>
</dbReference>
<dbReference type="Gene3D" id="3.30.950.10">
    <property type="entry name" value="Methyltransferase, Cobalt-precorrin-4 Transmethylase, Domain 2"/>
    <property type="match status" value="1"/>
</dbReference>
<dbReference type="SUPFAM" id="SSF53790">
    <property type="entry name" value="Tetrapyrrole methylase"/>
    <property type="match status" value="1"/>
</dbReference>
<dbReference type="InterPro" id="IPR035996">
    <property type="entry name" value="4pyrrol_Methylase_sf"/>
</dbReference>
<keyword evidence="4 9" id="KW-0489">Methyltransferase</keyword>
<dbReference type="PROSITE" id="PS00840">
    <property type="entry name" value="SUMT_2"/>
    <property type="match status" value="1"/>
</dbReference>
<dbReference type="AlphaFoldDB" id="W4F2L5"/>
<dbReference type="eggNOG" id="COG0007">
    <property type="taxonomic scope" value="Bacteria"/>
</dbReference>
<keyword evidence="7" id="KW-0627">Porphyrin biosynthesis</keyword>
<dbReference type="Gene3D" id="3.40.1010.10">
    <property type="entry name" value="Cobalt-precorrin-4 Transmethylase, Domain 1"/>
    <property type="match status" value="1"/>
</dbReference>
<dbReference type="PANTHER" id="PTHR45790">
    <property type="entry name" value="SIROHEME SYNTHASE-RELATED"/>
    <property type="match status" value="1"/>
</dbReference>
<evidence type="ECO:0000256" key="5">
    <source>
        <dbReference type="ARBA" id="ARBA00022679"/>
    </source>
</evidence>
<comment type="similarity">
    <text evidence="1 9">Belongs to the precorrin methyltransferase family.</text>
</comment>
<dbReference type="EMBL" id="ASQA01000013">
    <property type="protein sequence ID" value="ETT86316.1"/>
    <property type="molecule type" value="Genomic_DNA"/>
</dbReference>
<evidence type="ECO:0000256" key="4">
    <source>
        <dbReference type="ARBA" id="ARBA00022603"/>
    </source>
</evidence>
<comment type="caution">
    <text evidence="11">The sequence shown here is derived from an EMBL/GenBank/DDBJ whole genome shotgun (WGS) entry which is preliminary data.</text>
</comment>
<dbReference type="InterPro" id="IPR014776">
    <property type="entry name" value="4pyrrole_Mease_sub2"/>
</dbReference>
<evidence type="ECO:0000256" key="3">
    <source>
        <dbReference type="ARBA" id="ARBA00018323"/>
    </source>
</evidence>
<dbReference type="InterPro" id="IPR006366">
    <property type="entry name" value="CobA/CysG_C"/>
</dbReference>
<dbReference type="NCBIfam" id="NF004790">
    <property type="entry name" value="PRK06136.1"/>
    <property type="match status" value="1"/>
</dbReference>
<keyword evidence="6" id="KW-0949">S-adenosyl-L-methionine</keyword>
<reference evidence="11 12" key="1">
    <citation type="journal article" date="2014" name="BMC Genomics">
        <title>Genomic comparison of sporeforming bacilli isolated from milk.</title>
        <authorList>
            <person name="Moreno Switt A.I."/>
            <person name="Andrus A.D."/>
            <person name="Ranieri M.L."/>
            <person name="Orsi R.H."/>
            <person name="Ivy R."/>
            <person name="den Bakker H.C."/>
            <person name="Martin N.H."/>
            <person name="Wiedmann M."/>
            <person name="Boor K.J."/>
        </authorList>
    </citation>
    <scope>NUCLEOTIDE SEQUENCE [LARGE SCALE GENOMIC DNA]</scope>
    <source>
        <strain evidence="11 12">FSL R5-213</strain>
    </source>
</reference>
<dbReference type="InterPro" id="IPR003043">
    <property type="entry name" value="Uropor_MeTrfase_CS"/>
</dbReference>
<dbReference type="CDD" id="cd11642">
    <property type="entry name" value="SUMT"/>
    <property type="match status" value="1"/>
</dbReference>
<feature type="domain" description="Tetrapyrrole methylase" evidence="10">
    <location>
        <begin position="5"/>
        <end position="217"/>
    </location>
</feature>
<dbReference type="EC" id="2.1.1.107" evidence="2"/>
<dbReference type="PANTHER" id="PTHR45790:SF3">
    <property type="entry name" value="S-ADENOSYL-L-METHIONINE-DEPENDENT UROPORPHYRINOGEN III METHYLTRANSFERASE, CHLOROPLASTIC"/>
    <property type="match status" value="1"/>
</dbReference>
<keyword evidence="12" id="KW-1185">Reference proteome</keyword>
<dbReference type="GO" id="GO:0004851">
    <property type="term" value="F:uroporphyrin-III C-methyltransferase activity"/>
    <property type="evidence" value="ECO:0007669"/>
    <property type="project" value="UniProtKB-EC"/>
</dbReference>
<evidence type="ECO:0000256" key="8">
    <source>
        <dbReference type="ARBA" id="ARBA00079776"/>
    </source>
</evidence>
<dbReference type="PATRIC" id="fig|1227360.4.peg.1293"/>
<evidence type="ECO:0000259" key="10">
    <source>
        <dbReference type="Pfam" id="PF00590"/>
    </source>
</evidence>
<dbReference type="InterPro" id="IPR000878">
    <property type="entry name" value="4pyrrol_Mease"/>
</dbReference>